<dbReference type="Gene3D" id="2.40.160.50">
    <property type="entry name" value="membrane protein fhac: a member of the omp85/tpsb transporter family"/>
    <property type="match status" value="1"/>
</dbReference>
<comment type="caution">
    <text evidence="1">The sequence shown here is derived from an EMBL/GenBank/DDBJ whole genome shotgun (WGS) entry which is preliminary data.</text>
</comment>
<dbReference type="InterPro" id="IPR011042">
    <property type="entry name" value="6-blade_b-propeller_TolB-like"/>
</dbReference>
<evidence type="ECO:0000313" key="1">
    <source>
        <dbReference type="EMBL" id="MCV9388116.1"/>
    </source>
</evidence>
<keyword evidence="2" id="KW-1185">Reference proteome</keyword>
<dbReference type="EMBL" id="JAOYOD010000001">
    <property type="protein sequence ID" value="MCV9388116.1"/>
    <property type="molecule type" value="Genomic_DNA"/>
</dbReference>
<evidence type="ECO:0000313" key="2">
    <source>
        <dbReference type="Proteomes" id="UP001300692"/>
    </source>
</evidence>
<name>A0ABT3CWN2_9BACT</name>
<gene>
    <name evidence="1" type="ORF">N7U62_15655</name>
</gene>
<protein>
    <submittedName>
        <fullName evidence="1">Translocation protein TolB</fullName>
    </submittedName>
</protein>
<accession>A0ABT3CWN2</accession>
<dbReference type="Proteomes" id="UP001300692">
    <property type="component" value="Unassembled WGS sequence"/>
</dbReference>
<dbReference type="RefSeq" id="WP_264138944.1">
    <property type="nucleotide sequence ID" value="NZ_JAOYOD010000001.1"/>
</dbReference>
<sequence>MRKILALACFTIFATQVLGQYKPQTFGQNRVQYKEFDWYYYSTEDYDIHFYSQGEEYAELALDYLEEEFEKITDLIGYAPFSKSEIFIYNSHTDYLQSNIGVGSPTFTVAGETKFVKLQVEIAYPGNMLDFKKELKYKVSKMLLEDMMFGGSLTEMFQSNYLLNLPEWFIAGAINYISKGWDVEMDDYVRDYLQEKKIRKFSKLEGEEAALIGQSVWNYVAVKYGPSNLSNILNLTRIIRNTEHSVASTLGMSFRQFMYEWAEYYGVPNEELNDSYIAPEKNDKVIGVTGKVTKLTDVKLSPSGQMMAYVQNYKGKYKVIIRDLNKGKEQVALKGGYHSIDQEVSYKLPLIDWISDSQLGVVQTWYGRNYLVTYDIPTRSKRRKSMTRFNQINGIDFNDNGKLAIISADVNGQTDLYLISMRRNAVKRLTKDNWDDLYPKFIPGTDAFVFSSNRNTDTLNITSPDINEMPSLLNLFAYDLDTTENVLYRLTNTISNEIYPVPLNKDEVYFLSDLKGINNLYKYDFRDSLYHQVSNYRTSLKEYDLNPNTQDLTFLMLNDGKTRIYLNEEYNIDQRLFTPPTLRHQVQQVEYIRKKREERVRKELEEEKMREDSLSNIQKVEPDTSNIDLNEKIIDTDNYVFEDEPSQQEKPEENEQRFSFLSIYQKIQKEPTVTGPLPYETSFTADNLVTSMVFDQLRGFGFLVETQMTDALENHKFNGGFLAIMDFKSGDFFAQYEYLKNTIDLRARYDRKVIHHEGFNNNNQAIDQEILQKYKMNSFSVGAALPISVSSRFEVDGFMRFTNYYNVNPDVLAQDSGLPDPFITDAKHTFAGIKAAWVFDNTLVNGLNLFEGMRGKISFEHNQALDDNSRSFSDFKVDLRRYQKIHRELILASRVYYGASFGNRPKTYMLGGLDNWIFNKSDNSEQVNSPLYFSNFKDNTDILFTEFVNLRGFNYNRFYGENVLACNVELRFPIVKYFTRGTIKSNFLRNLQFIGFYDIGSAWTGVSPFNEENTVDTKIVKREGSPFEAIIKTSRNPWLQSYGAGVRTVLMGYYLRFDMAKPIEDYAIGDMRFYLSLGYDF</sequence>
<dbReference type="Gene3D" id="2.120.10.30">
    <property type="entry name" value="TolB, C-terminal domain"/>
    <property type="match status" value="1"/>
</dbReference>
<reference evidence="1 2" key="1">
    <citation type="submission" date="2022-10" db="EMBL/GenBank/DDBJ databases">
        <title>Comparative genomics and taxonomic characterization of three novel marine species of genus Reichenbachiella exhibiting antioxidant and polysaccharide degradation activities.</title>
        <authorList>
            <person name="Muhammad N."/>
            <person name="Lee Y.-J."/>
            <person name="Ko J."/>
            <person name="Kim S.-G."/>
        </authorList>
    </citation>
    <scope>NUCLEOTIDE SEQUENCE [LARGE SCALE GENOMIC DNA]</scope>
    <source>
        <strain evidence="1 2">ABR2-5</strain>
    </source>
</reference>
<organism evidence="1 2">
    <name type="scientific">Reichenbachiella ulvae</name>
    <dbReference type="NCBI Taxonomy" id="2980104"/>
    <lineage>
        <taxon>Bacteria</taxon>
        <taxon>Pseudomonadati</taxon>
        <taxon>Bacteroidota</taxon>
        <taxon>Cytophagia</taxon>
        <taxon>Cytophagales</taxon>
        <taxon>Reichenbachiellaceae</taxon>
        <taxon>Reichenbachiella</taxon>
    </lineage>
</organism>
<dbReference type="SUPFAM" id="SSF82171">
    <property type="entry name" value="DPP6 N-terminal domain-like"/>
    <property type="match status" value="1"/>
</dbReference>
<proteinExistence type="predicted"/>